<dbReference type="NCBIfam" id="TIGR02595">
    <property type="entry name" value="PEP_CTERM"/>
    <property type="match status" value="1"/>
</dbReference>
<gene>
    <name evidence="2" type="ORF">HKW67_01660</name>
</gene>
<evidence type="ECO:0000313" key="3">
    <source>
        <dbReference type="Proteomes" id="UP000500938"/>
    </source>
</evidence>
<protein>
    <submittedName>
        <fullName evidence="2">PEP-CTERM sorting domain-containing protein</fullName>
    </submittedName>
</protein>
<dbReference type="AlphaFoldDB" id="A0A6M4ILB0"/>
<dbReference type="EMBL" id="CP053085">
    <property type="protein sequence ID" value="QJR34317.1"/>
    <property type="molecule type" value="Genomic_DNA"/>
</dbReference>
<feature type="domain" description="Ice-binding protein C-terminal" evidence="1">
    <location>
        <begin position="163"/>
        <end position="187"/>
    </location>
</feature>
<proteinExistence type="predicted"/>
<dbReference type="Proteomes" id="UP000500938">
    <property type="component" value="Chromosome"/>
</dbReference>
<sequence>MSAAQTTLFDLQNVCATGLFKTCADGKMLKYTAPNYFSFQVKNEEASQKFTSILMFLDKTANASVYSALPSGWSIDNQPFNGQIWYNGTLCNQGGGLGCPTVYKFDFLNNGQGLAAGASATFNFTLSDNTATPIGFGFHAQSGPNGQSQWIAMGGTGVFNITSVPEPSTYALMASGLLGIFGFARRRRNNA</sequence>
<dbReference type="KEGG" id="ggr:HKW67_01660"/>
<organism evidence="2 3">
    <name type="scientific">Gemmatimonas groenlandica</name>
    <dbReference type="NCBI Taxonomy" id="2732249"/>
    <lineage>
        <taxon>Bacteria</taxon>
        <taxon>Pseudomonadati</taxon>
        <taxon>Gemmatimonadota</taxon>
        <taxon>Gemmatimonadia</taxon>
        <taxon>Gemmatimonadales</taxon>
        <taxon>Gemmatimonadaceae</taxon>
        <taxon>Gemmatimonas</taxon>
    </lineage>
</organism>
<evidence type="ECO:0000259" key="1">
    <source>
        <dbReference type="Pfam" id="PF07589"/>
    </source>
</evidence>
<name>A0A6M4ILB0_9BACT</name>
<evidence type="ECO:0000313" key="2">
    <source>
        <dbReference type="EMBL" id="QJR34317.1"/>
    </source>
</evidence>
<dbReference type="RefSeq" id="WP_171223743.1">
    <property type="nucleotide sequence ID" value="NZ_CP053085.1"/>
</dbReference>
<dbReference type="Pfam" id="PF07589">
    <property type="entry name" value="PEP-CTERM"/>
    <property type="match status" value="1"/>
</dbReference>
<keyword evidence="3" id="KW-1185">Reference proteome</keyword>
<dbReference type="InterPro" id="IPR013424">
    <property type="entry name" value="Ice-binding_C"/>
</dbReference>
<reference evidence="2 3" key="1">
    <citation type="submission" date="2020-05" db="EMBL/GenBank/DDBJ databases">
        <title>Complete genome sequence of Gemmatimonas greenlandica TET16.</title>
        <authorList>
            <person name="Zeng Y."/>
        </authorList>
    </citation>
    <scope>NUCLEOTIDE SEQUENCE [LARGE SCALE GENOMIC DNA]</scope>
    <source>
        <strain evidence="2 3">TET16</strain>
    </source>
</reference>
<accession>A0A6M4ILB0</accession>